<dbReference type="GO" id="GO:0016787">
    <property type="term" value="F:hydrolase activity"/>
    <property type="evidence" value="ECO:0007669"/>
    <property type="project" value="UniProtKB-KW"/>
</dbReference>
<keyword evidence="2" id="KW-1277">Toxin-antitoxin system</keyword>
<reference evidence="6 7" key="1">
    <citation type="submission" date="2016-10" db="EMBL/GenBank/DDBJ databases">
        <title>Complete genome of the TMA-utilizing, human hosted archaeon Methanomethylophilus alvus Gen. nov, sp. nov., strain Mx-05, derived from a pure culture.</title>
        <authorList>
            <person name="Brugere J.-F."/>
            <person name="Ben Hania W."/>
            <person name="Chaudhary P.P."/>
            <person name="Gaci N."/>
            <person name="Borrel G."/>
            <person name="Cao Van Tuat L."/>
            <person name="Fardeau M.-L."/>
            <person name="Harris H.M.B."/>
            <person name="O'Toole P.W."/>
            <person name="Ollivier B."/>
        </authorList>
    </citation>
    <scope>NUCLEOTIDE SEQUENCE [LARGE SCALE GENOMIC DNA]</scope>
    <source>
        <strain evidence="6 7">Mx-05</strain>
    </source>
</reference>
<dbReference type="Proteomes" id="UP000273278">
    <property type="component" value="Chromosome"/>
</dbReference>
<organism evidence="6 7">
    <name type="scientific">Methanomethylophilus alvi</name>
    <dbReference type="NCBI Taxonomy" id="1291540"/>
    <lineage>
        <taxon>Archaea</taxon>
        <taxon>Methanobacteriati</taxon>
        <taxon>Thermoplasmatota</taxon>
        <taxon>Thermoplasmata</taxon>
        <taxon>Methanomassiliicoccales</taxon>
        <taxon>Methanomethylophilaceae</taxon>
        <taxon>Methanomethylophilus</taxon>
    </lineage>
</organism>
<dbReference type="PANTHER" id="PTHR34139:SF1">
    <property type="entry name" value="RNASE MJ1380-RELATED"/>
    <property type="match status" value="1"/>
</dbReference>
<keyword evidence="4" id="KW-0547">Nucleotide-binding</keyword>
<gene>
    <name evidence="6" type="ORF">BKD89_04095</name>
</gene>
<dbReference type="GO" id="GO:0000166">
    <property type="term" value="F:nucleotide binding"/>
    <property type="evidence" value="ECO:0007669"/>
    <property type="project" value="UniProtKB-KW"/>
</dbReference>
<evidence type="ECO:0000256" key="2">
    <source>
        <dbReference type="ARBA" id="ARBA00022649"/>
    </source>
</evidence>
<protein>
    <recommendedName>
        <fullName evidence="8">DUF86 domain-containing protein</fullName>
    </recommendedName>
</protein>
<evidence type="ECO:0000313" key="7">
    <source>
        <dbReference type="Proteomes" id="UP000273278"/>
    </source>
</evidence>
<keyword evidence="3" id="KW-0540">Nuclease</keyword>
<dbReference type="GO" id="GO:0004540">
    <property type="term" value="F:RNA nuclease activity"/>
    <property type="evidence" value="ECO:0007669"/>
    <property type="project" value="InterPro"/>
</dbReference>
<dbReference type="RefSeq" id="WP_015504720.1">
    <property type="nucleotide sequence ID" value="NZ_CAYAZJ010000040.1"/>
</dbReference>
<dbReference type="EMBL" id="CP017686">
    <property type="protein sequence ID" value="AYQ54985.1"/>
    <property type="molecule type" value="Genomic_DNA"/>
</dbReference>
<dbReference type="Pfam" id="PF01934">
    <property type="entry name" value="HepT-like"/>
    <property type="match status" value="1"/>
</dbReference>
<proteinExistence type="predicted"/>
<dbReference type="PANTHER" id="PTHR34139">
    <property type="entry name" value="UPF0331 PROTEIN MJ0127"/>
    <property type="match status" value="1"/>
</dbReference>
<name>A0A3G3IGM1_9ARCH</name>
<evidence type="ECO:0000256" key="3">
    <source>
        <dbReference type="ARBA" id="ARBA00022722"/>
    </source>
</evidence>
<evidence type="ECO:0000313" key="6">
    <source>
        <dbReference type="EMBL" id="AYQ54985.1"/>
    </source>
</evidence>
<dbReference type="InterPro" id="IPR051813">
    <property type="entry name" value="HepT_RNase_toxin"/>
</dbReference>
<keyword evidence="5" id="KW-0378">Hydrolase</keyword>
<dbReference type="GO" id="GO:0110001">
    <property type="term" value="C:toxin-antitoxin complex"/>
    <property type="evidence" value="ECO:0007669"/>
    <property type="project" value="InterPro"/>
</dbReference>
<evidence type="ECO:0008006" key="8">
    <source>
        <dbReference type="Google" id="ProtNLM"/>
    </source>
</evidence>
<evidence type="ECO:0000256" key="1">
    <source>
        <dbReference type="ARBA" id="ARBA00022553"/>
    </source>
</evidence>
<sequence>MVKGGRELGVLRDNLEWIIRYAEGIEEYRTYFGDDFETFADTEVYQDACYSKINQITQCLDRVASKYPEFYTQNFSMPIGSIKGIRNIISHQYENVDVRIVWRFMTEEIPVWESDARSALMRIDDGGDHSLKSPATKRKGFRELFRKH</sequence>
<dbReference type="AlphaFoldDB" id="A0A3G3IGM1"/>
<evidence type="ECO:0000256" key="4">
    <source>
        <dbReference type="ARBA" id="ARBA00022741"/>
    </source>
</evidence>
<accession>A0A3G3IGM1</accession>
<dbReference type="InterPro" id="IPR008201">
    <property type="entry name" value="HepT-like"/>
</dbReference>
<keyword evidence="1" id="KW-0597">Phosphoprotein</keyword>
<dbReference type="GeneID" id="41321620"/>
<evidence type="ECO:0000256" key="5">
    <source>
        <dbReference type="ARBA" id="ARBA00022801"/>
    </source>
</evidence>